<dbReference type="RefSeq" id="XP_010939026.1">
    <property type="nucleotide sequence ID" value="XM_010940724.3"/>
</dbReference>
<dbReference type="InterPro" id="IPR007749">
    <property type="entry name" value="DUF677"/>
</dbReference>
<evidence type="ECO:0000256" key="3">
    <source>
        <dbReference type="ARBA" id="ARBA00022692"/>
    </source>
</evidence>
<dbReference type="OrthoDB" id="679959at2759"/>
<dbReference type="PANTHER" id="PTHR31113:SF3">
    <property type="entry name" value="UPF0496 PROTEIN 1"/>
    <property type="match status" value="1"/>
</dbReference>
<comment type="subcellular location">
    <subcellularLocation>
        <location evidence="1">Membrane</location>
    </subcellularLocation>
</comment>
<comment type="similarity">
    <text evidence="2">Belongs to the UPF0496 family.</text>
</comment>
<organism evidence="9 10">
    <name type="scientific">Elaeis guineensis var. tenera</name>
    <name type="common">Oil palm</name>
    <dbReference type="NCBI Taxonomy" id="51953"/>
    <lineage>
        <taxon>Eukaryota</taxon>
        <taxon>Viridiplantae</taxon>
        <taxon>Streptophyta</taxon>
        <taxon>Embryophyta</taxon>
        <taxon>Tracheophyta</taxon>
        <taxon>Spermatophyta</taxon>
        <taxon>Magnoliopsida</taxon>
        <taxon>Liliopsida</taxon>
        <taxon>Arecaceae</taxon>
        <taxon>Arecoideae</taxon>
        <taxon>Cocoseae</taxon>
        <taxon>Elaeidinae</taxon>
        <taxon>Elaeis</taxon>
    </lineage>
</organism>
<feature type="region of interest" description="Disordered" evidence="7">
    <location>
        <begin position="1"/>
        <end position="23"/>
    </location>
</feature>
<keyword evidence="5 8" id="KW-0472">Membrane</keyword>
<dbReference type="GeneID" id="105057976"/>
<keyword evidence="9" id="KW-1185">Reference proteome</keyword>
<accession>A0A6I9S7Q3</accession>
<sequence length="386" mass="43444">MGGQLSRRPGTPPVVHVDGGATTSAGGRGGMEYLAELSSYEAACRLDPELQSFDTTFQQRTSRVISTLALGVEVRSLSFNSLKEVTGCLLEMNQEVVKVILECKKDIWKNPELFDLVEEYFESSLQTLDFCTALEKCLKKARDSQLIIHVALQHFEEEEEVVEEDSKKKYLKTLEELRHFKAAGDPFTEEFFQVFQSVYRQQLSMFEKLQQRKNKVDKKLKSIKAWRKVSSIIFVATFATILICSVVAAAVAAPPVAAALAAAASIPVGSMGKWIDSLLKGYQQAVKGQKEILSSMQVGTYIMIKDLDSIRVLIDRLEIQINALLDNADFALRDEEAVKFGIEEIKKKLEVFMKSIEDLGEQADRCSRDIRRARTVVLQRIIRHPK</sequence>
<evidence type="ECO:0000256" key="2">
    <source>
        <dbReference type="ARBA" id="ARBA00009074"/>
    </source>
</evidence>
<evidence type="ECO:0000313" key="10">
    <source>
        <dbReference type="RefSeq" id="XP_010939026.1"/>
    </source>
</evidence>
<evidence type="ECO:0000256" key="4">
    <source>
        <dbReference type="ARBA" id="ARBA00022989"/>
    </source>
</evidence>
<proteinExistence type="inferred from homology"/>
<dbReference type="Pfam" id="PF05055">
    <property type="entry name" value="DUF677"/>
    <property type="match status" value="1"/>
</dbReference>
<dbReference type="KEGG" id="egu:105057976"/>
<dbReference type="PANTHER" id="PTHR31113">
    <property type="entry name" value="UPF0496 PROTEIN 3-RELATED"/>
    <property type="match status" value="1"/>
</dbReference>
<name>A0A6I9S7Q3_ELAGV</name>
<evidence type="ECO:0000256" key="6">
    <source>
        <dbReference type="SAM" id="Coils"/>
    </source>
</evidence>
<dbReference type="InParanoid" id="A0A6I9S7Q3"/>
<evidence type="ECO:0000313" key="9">
    <source>
        <dbReference type="Proteomes" id="UP000504607"/>
    </source>
</evidence>
<evidence type="ECO:0000256" key="1">
    <source>
        <dbReference type="ARBA" id="ARBA00004370"/>
    </source>
</evidence>
<dbReference type="FunCoup" id="A0A6I9S7Q3">
    <property type="interactions" value="1385"/>
</dbReference>
<evidence type="ECO:0000256" key="5">
    <source>
        <dbReference type="ARBA" id="ARBA00023136"/>
    </source>
</evidence>
<reference evidence="10" key="1">
    <citation type="submission" date="2025-08" db="UniProtKB">
        <authorList>
            <consortium name="RefSeq"/>
        </authorList>
    </citation>
    <scope>IDENTIFICATION</scope>
</reference>
<evidence type="ECO:0000256" key="8">
    <source>
        <dbReference type="SAM" id="Phobius"/>
    </source>
</evidence>
<keyword evidence="3 8" id="KW-0812">Transmembrane</keyword>
<dbReference type="Proteomes" id="UP000504607">
    <property type="component" value="Chromosome 15"/>
</dbReference>
<keyword evidence="6" id="KW-0175">Coiled coil</keyword>
<feature type="coiled-coil region" evidence="6">
    <location>
        <begin position="307"/>
        <end position="362"/>
    </location>
</feature>
<gene>
    <name evidence="10" type="primary">LOC105057976</name>
</gene>
<dbReference type="GO" id="GO:0016020">
    <property type="term" value="C:membrane"/>
    <property type="evidence" value="ECO:0007669"/>
    <property type="project" value="UniProtKB-SubCell"/>
</dbReference>
<feature type="transmembrane region" description="Helical" evidence="8">
    <location>
        <begin position="229"/>
        <end position="250"/>
    </location>
</feature>
<protein>
    <submittedName>
        <fullName evidence="10">UPF0496 protein 1</fullName>
    </submittedName>
</protein>
<dbReference type="AlphaFoldDB" id="A0A6I9S7Q3"/>
<keyword evidence="4 8" id="KW-1133">Transmembrane helix</keyword>
<evidence type="ECO:0000256" key="7">
    <source>
        <dbReference type="SAM" id="MobiDB-lite"/>
    </source>
</evidence>